<keyword evidence="3" id="KW-1185">Reference proteome</keyword>
<proteinExistence type="predicted"/>
<dbReference type="RefSeq" id="WP_085545446.1">
    <property type="nucleotide sequence ID" value="NZ_FXBB01000039.1"/>
</dbReference>
<dbReference type="SUPFAM" id="SSF52540">
    <property type="entry name" value="P-loop containing nucleoside triphosphate hydrolases"/>
    <property type="match status" value="1"/>
</dbReference>
<dbReference type="FunFam" id="3.40.50.300:FF:000285">
    <property type="entry name" value="Sporulation initiation inhibitor Soj"/>
    <property type="match status" value="1"/>
</dbReference>
<dbReference type="PIRSF" id="PIRSF009320">
    <property type="entry name" value="Nuc_binding_HP_1000"/>
    <property type="match status" value="1"/>
</dbReference>
<dbReference type="EMBL" id="FXBB01000039">
    <property type="protein sequence ID" value="SMG46077.1"/>
    <property type="molecule type" value="Genomic_DNA"/>
</dbReference>
<organism evidence="2 3">
    <name type="scientific">Dethiosulfovibrio salsuginis</name>
    <dbReference type="NCBI Taxonomy" id="561720"/>
    <lineage>
        <taxon>Bacteria</taxon>
        <taxon>Thermotogati</taxon>
        <taxon>Synergistota</taxon>
        <taxon>Synergistia</taxon>
        <taxon>Synergistales</taxon>
        <taxon>Dethiosulfovibrionaceae</taxon>
        <taxon>Dethiosulfovibrio</taxon>
    </lineage>
</organism>
<dbReference type="OrthoDB" id="9815116at2"/>
<dbReference type="AlphaFoldDB" id="A0A1X7KXK3"/>
<dbReference type="InterPro" id="IPR050678">
    <property type="entry name" value="DNA_Partitioning_ATPase"/>
</dbReference>
<sequence>MKIIGFCNLKGGVGKTTMCQNLASALASLGRRIAVLDLDPQSNLTSGWGITVEEGEPYVYDFLVGESSLSDLAIKREGVDVIPSSLDLAVAELQLEREPGRDSLLRSSLENVPKDEYDYIFCDSPPQLGLFTRNVLAAADEIMVPLESEFYSLAGVRLLDSTVKLFQKRLNKGLEVGGVVLTRHNPKVVINRDVQREVFAYYGDVLYRRFVRQNISIVEASGAGMSVLSYDRNCNGARDYRLLAEEFEERQESHGEKKTQSA</sequence>
<dbReference type="Pfam" id="PF13614">
    <property type="entry name" value="AAA_31"/>
    <property type="match status" value="1"/>
</dbReference>
<dbReference type="PANTHER" id="PTHR13696">
    <property type="entry name" value="P-LOOP CONTAINING NUCLEOSIDE TRIPHOSPHATE HYDROLASE"/>
    <property type="match status" value="1"/>
</dbReference>
<accession>A0A1X7KXK3</accession>
<evidence type="ECO:0000313" key="3">
    <source>
        <dbReference type="Proteomes" id="UP000193355"/>
    </source>
</evidence>
<name>A0A1X7KXK3_9BACT</name>
<dbReference type="Gene3D" id="3.40.50.300">
    <property type="entry name" value="P-loop containing nucleotide triphosphate hydrolases"/>
    <property type="match status" value="1"/>
</dbReference>
<dbReference type="InterPro" id="IPR025669">
    <property type="entry name" value="AAA_dom"/>
</dbReference>
<dbReference type="PANTHER" id="PTHR13696:SF99">
    <property type="entry name" value="COBYRINIC ACID AC-DIAMIDE SYNTHASE"/>
    <property type="match status" value="1"/>
</dbReference>
<dbReference type="Proteomes" id="UP000193355">
    <property type="component" value="Unassembled WGS sequence"/>
</dbReference>
<protein>
    <submittedName>
        <fullName evidence="2">Chromosome partitioning protein</fullName>
    </submittedName>
</protein>
<gene>
    <name evidence="2" type="ORF">SAMN06275492_13911</name>
</gene>
<evidence type="ECO:0000313" key="2">
    <source>
        <dbReference type="EMBL" id="SMG46077.1"/>
    </source>
</evidence>
<dbReference type="STRING" id="561720.SAMN06275492_13911"/>
<dbReference type="InterPro" id="IPR027417">
    <property type="entry name" value="P-loop_NTPase"/>
</dbReference>
<evidence type="ECO:0000259" key="1">
    <source>
        <dbReference type="Pfam" id="PF13614"/>
    </source>
</evidence>
<dbReference type="CDD" id="cd02042">
    <property type="entry name" value="ParAB_family"/>
    <property type="match status" value="1"/>
</dbReference>
<reference evidence="3" key="1">
    <citation type="submission" date="2017-04" db="EMBL/GenBank/DDBJ databases">
        <authorList>
            <person name="Varghese N."/>
            <person name="Submissions S."/>
        </authorList>
    </citation>
    <scope>NUCLEOTIDE SEQUENCE [LARGE SCALE GENOMIC DNA]</scope>
    <source>
        <strain evidence="3">USBA 82</strain>
    </source>
</reference>
<feature type="domain" description="AAA" evidence="1">
    <location>
        <begin position="1"/>
        <end position="175"/>
    </location>
</feature>